<proteinExistence type="predicted"/>
<evidence type="ECO:0000313" key="3">
    <source>
        <dbReference type="Proteomes" id="UP000241473"/>
    </source>
</evidence>
<organism evidence="2 3">
    <name type="scientific">Candidatus Marsarchaeota G1 archaeon OSP_C</name>
    <dbReference type="NCBI Taxonomy" id="1978154"/>
    <lineage>
        <taxon>Archaea</taxon>
        <taxon>Candidatus Marsarchaeota</taxon>
        <taxon>Candidatus Marsarchaeota group 1</taxon>
    </lineage>
</organism>
<sequence length="95" mass="10833">MVVHFKSSYNKKRGFVVVISYLVFVWYFAQNLGGILTGIGTDPNSAPLIALLSYASYKSERVFELRTSWLKVSTHASTLFAFLKHFKSFRVSIFT</sequence>
<dbReference type="EMBL" id="NEXB01000114">
    <property type="protein sequence ID" value="PSN86301.1"/>
    <property type="molecule type" value="Genomic_DNA"/>
</dbReference>
<keyword evidence="1" id="KW-1133">Transmembrane helix</keyword>
<dbReference type="AlphaFoldDB" id="A0A2R6AIV5"/>
<dbReference type="Proteomes" id="UP000241473">
    <property type="component" value="Unassembled WGS sequence"/>
</dbReference>
<reference evidence="2 3" key="1">
    <citation type="submission" date="2017-04" db="EMBL/GenBank/DDBJ databases">
        <title>Novel microbial lineages endemic to geothermal iron-oxide mats fill important gaps in the evolutionary history of Archaea.</title>
        <authorList>
            <person name="Jay Z.J."/>
            <person name="Beam J.P."/>
            <person name="Dlakic M."/>
            <person name="Rusch D.B."/>
            <person name="Kozubal M.A."/>
            <person name="Inskeep W.P."/>
        </authorList>
    </citation>
    <scope>NUCLEOTIDE SEQUENCE [LARGE SCALE GENOMIC DNA]</scope>
    <source>
        <strain evidence="2">OSP_C</strain>
    </source>
</reference>
<evidence type="ECO:0000313" key="2">
    <source>
        <dbReference type="EMBL" id="PSN86301.1"/>
    </source>
</evidence>
<evidence type="ECO:0000256" key="1">
    <source>
        <dbReference type="SAM" id="Phobius"/>
    </source>
</evidence>
<protein>
    <submittedName>
        <fullName evidence="2">Uncharacterized protein</fullName>
    </submittedName>
</protein>
<comment type="caution">
    <text evidence="2">The sequence shown here is derived from an EMBL/GenBank/DDBJ whole genome shotgun (WGS) entry which is preliminary data.</text>
</comment>
<name>A0A2R6AIV5_9ARCH</name>
<gene>
    <name evidence="2" type="ORF">B9Q00_10455</name>
</gene>
<keyword evidence="1" id="KW-0812">Transmembrane</keyword>
<accession>A0A2R6AIV5</accession>
<feature type="transmembrane region" description="Helical" evidence="1">
    <location>
        <begin position="12"/>
        <end position="29"/>
    </location>
</feature>
<keyword evidence="1" id="KW-0472">Membrane</keyword>